<dbReference type="PANTHER" id="PTHR30469:SF20">
    <property type="entry name" value="EFFLUX RND TRANSPORTER PERIPLASMIC ADAPTOR SUBUNIT"/>
    <property type="match status" value="1"/>
</dbReference>
<feature type="coiled-coil region" evidence="4">
    <location>
        <begin position="111"/>
        <end position="138"/>
    </location>
</feature>
<dbReference type="GO" id="GO:0015562">
    <property type="term" value="F:efflux transmembrane transporter activity"/>
    <property type="evidence" value="ECO:0007669"/>
    <property type="project" value="TreeGrafter"/>
</dbReference>
<dbReference type="Pfam" id="PF25967">
    <property type="entry name" value="RND-MFP_C"/>
    <property type="match status" value="1"/>
</dbReference>
<dbReference type="OrthoDB" id="5508703at2"/>
<dbReference type="Gene3D" id="2.40.50.100">
    <property type="match status" value="1"/>
</dbReference>
<dbReference type="EMBL" id="FRFE01000018">
    <property type="protein sequence ID" value="SHO50373.1"/>
    <property type="molecule type" value="Genomic_DNA"/>
</dbReference>
<feature type="domain" description="CusB-like beta-barrel" evidence="6">
    <location>
        <begin position="221"/>
        <end position="295"/>
    </location>
</feature>
<dbReference type="RefSeq" id="WP_073614846.1">
    <property type="nucleotide sequence ID" value="NZ_FRFE01000018.1"/>
</dbReference>
<dbReference type="PROSITE" id="PS51257">
    <property type="entry name" value="PROKAR_LIPOPROTEIN"/>
    <property type="match status" value="1"/>
</dbReference>
<keyword evidence="3" id="KW-0813">Transport</keyword>
<evidence type="ECO:0000313" key="8">
    <source>
        <dbReference type="EMBL" id="SHO50373.1"/>
    </source>
</evidence>
<dbReference type="AlphaFoldDB" id="A0A1M7YCP2"/>
<dbReference type="GO" id="GO:1990281">
    <property type="term" value="C:efflux pump complex"/>
    <property type="evidence" value="ECO:0007669"/>
    <property type="project" value="TreeGrafter"/>
</dbReference>
<dbReference type="Gene3D" id="2.40.420.20">
    <property type="match status" value="1"/>
</dbReference>
<evidence type="ECO:0000259" key="5">
    <source>
        <dbReference type="Pfam" id="PF25917"/>
    </source>
</evidence>
<evidence type="ECO:0000256" key="4">
    <source>
        <dbReference type="SAM" id="Coils"/>
    </source>
</evidence>
<evidence type="ECO:0000256" key="1">
    <source>
        <dbReference type="ARBA" id="ARBA00004196"/>
    </source>
</evidence>
<evidence type="ECO:0000259" key="6">
    <source>
        <dbReference type="Pfam" id="PF25954"/>
    </source>
</evidence>
<dbReference type="SUPFAM" id="SSF111369">
    <property type="entry name" value="HlyD-like secretion proteins"/>
    <property type="match status" value="1"/>
</dbReference>
<dbReference type="InterPro" id="IPR006143">
    <property type="entry name" value="RND_pump_MFP"/>
</dbReference>
<evidence type="ECO:0000256" key="3">
    <source>
        <dbReference type="ARBA" id="ARBA00022448"/>
    </source>
</evidence>
<dbReference type="STRING" id="1121416.SAMN02745220_03381"/>
<reference evidence="8 9" key="1">
    <citation type="submission" date="2016-12" db="EMBL/GenBank/DDBJ databases">
        <authorList>
            <person name="Song W.-J."/>
            <person name="Kurnit D.M."/>
        </authorList>
    </citation>
    <scope>NUCLEOTIDE SEQUENCE [LARGE SCALE GENOMIC DNA]</scope>
    <source>
        <strain evidence="8 9">DSM 18488</strain>
    </source>
</reference>
<accession>A0A1M7YCP2</accession>
<name>A0A1M7YCP2_9BACT</name>
<dbReference type="Gene3D" id="1.10.287.470">
    <property type="entry name" value="Helix hairpin bin"/>
    <property type="match status" value="1"/>
</dbReference>
<dbReference type="Pfam" id="PF25917">
    <property type="entry name" value="BSH_RND"/>
    <property type="match status" value="1"/>
</dbReference>
<keyword evidence="9" id="KW-1185">Reference proteome</keyword>
<dbReference type="PANTHER" id="PTHR30469">
    <property type="entry name" value="MULTIDRUG RESISTANCE PROTEIN MDTA"/>
    <property type="match status" value="1"/>
</dbReference>
<evidence type="ECO:0000313" key="9">
    <source>
        <dbReference type="Proteomes" id="UP000184603"/>
    </source>
</evidence>
<gene>
    <name evidence="8" type="ORF">SAMN02745220_03381</name>
</gene>
<keyword evidence="4" id="KW-0175">Coiled coil</keyword>
<dbReference type="InterPro" id="IPR058627">
    <property type="entry name" value="MdtA-like_C"/>
</dbReference>
<evidence type="ECO:0000256" key="2">
    <source>
        <dbReference type="ARBA" id="ARBA00009477"/>
    </source>
</evidence>
<comment type="similarity">
    <text evidence="2">Belongs to the membrane fusion protein (MFP) (TC 8.A.1) family.</text>
</comment>
<feature type="domain" description="Multidrug resistance protein MdtA-like C-terminal permuted SH3" evidence="7">
    <location>
        <begin position="307"/>
        <end position="365"/>
    </location>
</feature>
<dbReference type="Pfam" id="PF25954">
    <property type="entry name" value="Beta-barrel_RND_2"/>
    <property type="match status" value="1"/>
</dbReference>
<protein>
    <submittedName>
        <fullName evidence="8">RND family efflux transporter, MFP subunit</fullName>
    </submittedName>
</protein>
<organism evidence="8 9">
    <name type="scientific">Desulfopila aestuarii DSM 18488</name>
    <dbReference type="NCBI Taxonomy" id="1121416"/>
    <lineage>
        <taxon>Bacteria</taxon>
        <taxon>Pseudomonadati</taxon>
        <taxon>Thermodesulfobacteriota</taxon>
        <taxon>Desulfobulbia</taxon>
        <taxon>Desulfobulbales</taxon>
        <taxon>Desulfocapsaceae</taxon>
        <taxon>Desulfopila</taxon>
    </lineage>
</organism>
<dbReference type="Proteomes" id="UP000184603">
    <property type="component" value="Unassembled WGS sequence"/>
</dbReference>
<dbReference type="InterPro" id="IPR058792">
    <property type="entry name" value="Beta-barrel_RND_2"/>
</dbReference>
<comment type="subcellular location">
    <subcellularLocation>
        <location evidence="1">Cell envelope</location>
    </subcellularLocation>
</comment>
<evidence type="ECO:0000259" key="7">
    <source>
        <dbReference type="Pfam" id="PF25967"/>
    </source>
</evidence>
<dbReference type="Gene3D" id="2.40.30.170">
    <property type="match status" value="1"/>
</dbReference>
<sequence>MAPRSIKHSQRFLPYLATLVALSLLPLLLSCSQEQPPPPREVIRPVKLLKIVTDNEIVQRSYPGRVRAAKRVDLSFQVGGPLIEMLVDEGQEVKQGQILARIDPRNFETNLRNAEGQLAKAQAALRSAESEYDRILRIRKSDPGAASESMLVKRKEAVDTITADIHSLSASVESAKNSLSDTYLKASFDGIVSKRYVDNFQEVRPQESIVSLDQLGKIEIIVDIPETLMARLKTNRQVNIIAEFAAAPGKQFELTAKEFSTRADVTTQTYQIVLEMERPADLNILPGMTATVRGSTPAASGTVDSFIIPAYAIFASDSGKAQVWVVNEKEMTVHSRPVTTGSLVGQDGITITEGLQTGEVIAVTGVTMLKEGMKIRDLAKVEGYGK</sequence>
<dbReference type="NCBIfam" id="TIGR01730">
    <property type="entry name" value="RND_mfp"/>
    <property type="match status" value="1"/>
</dbReference>
<feature type="domain" description="Multidrug resistance protein MdtA-like barrel-sandwich hybrid" evidence="5">
    <location>
        <begin position="71"/>
        <end position="120"/>
    </location>
</feature>
<dbReference type="InterPro" id="IPR058625">
    <property type="entry name" value="MdtA-like_BSH"/>
</dbReference>
<proteinExistence type="inferred from homology"/>